<dbReference type="InterPro" id="IPR005151">
    <property type="entry name" value="Tail-specific_protease"/>
</dbReference>
<reference evidence="3 4" key="1">
    <citation type="submission" date="2023-03" db="EMBL/GenBank/DDBJ databases">
        <title>Host association and intracellularity evolved multiple times independently in the Rickettsiales.</title>
        <authorList>
            <person name="Castelli M."/>
            <person name="Nardi T."/>
            <person name="Gammuto L."/>
            <person name="Bellinzona G."/>
            <person name="Sabaneyeva E."/>
            <person name="Potekhin A."/>
            <person name="Serra V."/>
            <person name="Petroni G."/>
            <person name="Sassera D."/>
        </authorList>
    </citation>
    <scope>NUCLEOTIDE SEQUENCE [LARGE SCALE GENOMIC DNA]</scope>
    <source>
        <strain evidence="3 4">Sr 2-6</strain>
    </source>
</reference>
<dbReference type="SUPFAM" id="SSF52096">
    <property type="entry name" value="ClpP/crotonase"/>
    <property type="match status" value="1"/>
</dbReference>
<dbReference type="Pfam" id="PF03572">
    <property type="entry name" value="Peptidase_S41"/>
    <property type="match status" value="1"/>
</dbReference>
<proteinExistence type="predicted"/>
<dbReference type="Proteomes" id="UP001291687">
    <property type="component" value="Unassembled WGS sequence"/>
</dbReference>
<accession>A0ABU5NCK1</accession>
<evidence type="ECO:0000313" key="4">
    <source>
        <dbReference type="Proteomes" id="UP001291687"/>
    </source>
</evidence>
<comment type="caution">
    <text evidence="3">The sequence shown here is derived from an EMBL/GenBank/DDBJ whole genome shotgun (WGS) entry which is preliminary data.</text>
</comment>
<name>A0ABU5NCK1_9RICK</name>
<dbReference type="Gene3D" id="3.90.226.10">
    <property type="entry name" value="2-enoyl-CoA Hydratase, Chain A, domain 1"/>
    <property type="match status" value="1"/>
</dbReference>
<organism evidence="3 4">
    <name type="scientific">Candidatus Megaera venefica</name>
    <dbReference type="NCBI Taxonomy" id="2055910"/>
    <lineage>
        <taxon>Bacteria</taxon>
        <taxon>Pseudomonadati</taxon>
        <taxon>Pseudomonadota</taxon>
        <taxon>Alphaproteobacteria</taxon>
        <taxon>Rickettsiales</taxon>
        <taxon>Rickettsiaceae</taxon>
        <taxon>Candidatus Megaera</taxon>
    </lineage>
</organism>
<evidence type="ECO:0000256" key="1">
    <source>
        <dbReference type="SAM" id="SignalP"/>
    </source>
</evidence>
<keyword evidence="1" id="KW-0732">Signal</keyword>
<protein>
    <recommendedName>
        <fullName evidence="2">Tail specific protease domain-containing protein</fullName>
    </recommendedName>
</protein>
<feature type="chain" id="PRO_5045648874" description="Tail specific protease domain-containing protein" evidence="1">
    <location>
        <begin position="24"/>
        <end position="484"/>
    </location>
</feature>
<feature type="signal peptide" evidence="1">
    <location>
        <begin position="1"/>
        <end position="23"/>
    </location>
</feature>
<evidence type="ECO:0000259" key="2">
    <source>
        <dbReference type="Pfam" id="PF03572"/>
    </source>
</evidence>
<gene>
    <name evidence="3" type="ORF">Megvenef_00848</name>
</gene>
<dbReference type="RefSeq" id="WP_322776775.1">
    <property type="nucleotide sequence ID" value="NZ_JARJFB010000055.1"/>
</dbReference>
<dbReference type="InterPro" id="IPR029045">
    <property type="entry name" value="ClpP/crotonase-like_dom_sf"/>
</dbReference>
<evidence type="ECO:0000313" key="3">
    <source>
        <dbReference type="EMBL" id="MEA0970879.1"/>
    </source>
</evidence>
<keyword evidence="4" id="KW-1185">Reference proteome</keyword>
<feature type="domain" description="Tail specific protease" evidence="2">
    <location>
        <begin position="248"/>
        <end position="421"/>
    </location>
</feature>
<dbReference type="EMBL" id="JARJFB010000055">
    <property type="protein sequence ID" value="MEA0970879.1"/>
    <property type="molecule type" value="Genomic_DNA"/>
</dbReference>
<sequence length="484" mass="55772">MKIVKFLTVLLLMCLLPLQYVLAEEKSKVKSFQDLCKKDLDFVRLQLQKNSAPYANKTDQHFHKWYKDGYEYSLKLIDGIGDKDDCHYVMKYFINGFDQSHISIRGYIPLPTEMYPGIMSAKNGDGHYIFYKHPALEYLKNVSVGDRVTHINDIKIEEYDADYLRPFYANDDSELTLVSASVYALIIDGNRFKPDPKTVTIIHDNKPVTIELKYTELSGKALVSVKKLRQPEVNESFKVEMVSNGVWIKIPSFFPTRKESVYFTGMLSVLKKDLAKEDYILFDMRGNRGGAIKWSVPIIRNLWGDNYIKTLGEKHDYNKQWIKKLRVSKENFGEFQTIYGPVASKAYAASLKKGDNFFIKKWSIYEDEENLYTNDDSAPFKAKVYVLTDSFCRSTCWNFVKELEQIPGVVHLGGPTAVQGIYSYAKKDRAPSEHFDVFYPTQIRVKPESKLGEALVPLHVYEGNSKDEAKVLDWVLSIIEKDLS</sequence>